<feature type="compositionally biased region" description="Low complexity" evidence="7">
    <location>
        <begin position="142"/>
        <end position="160"/>
    </location>
</feature>
<dbReference type="GO" id="GO:0001222">
    <property type="term" value="F:transcription corepressor binding"/>
    <property type="evidence" value="ECO:0007669"/>
    <property type="project" value="TreeGrafter"/>
</dbReference>
<evidence type="ECO:0000256" key="1">
    <source>
        <dbReference type="ARBA" id="ARBA00004123"/>
    </source>
</evidence>
<dbReference type="EMBL" id="WNWW01000462">
    <property type="protein sequence ID" value="KAF3424502.1"/>
    <property type="molecule type" value="Genomic_DNA"/>
</dbReference>
<dbReference type="PANTHER" id="PTHR11269">
    <property type="entry name" value="PERIOD CIRCADIAN PROTEIN"/>
    <property type="match status" value="1"/>
</dbReference>
<accession>A0A833RY98</accession>
<keyword evidence="2" id="KW-0597">Phosphoprotein</keyword>
<evidence type="ECO:0000313" key="10">
    <source>
        <dbReference type="Proteomes" id="UP000655588"/>
    </source>
</evidence>
<feature type="compositionally biased region" description="Polar residues" evidence="7">
    <location>
        <begin position="161"/>
        <end position="181"/>
    </location>
</feature>
<comment type="caution">
    <text evidence="9">The sequence shown here is derived from an EMBL/GenBank/DDBJ whole genome shotgun (WGS) entry which is preliminary data.</text>
</comment>
<dbReference type="GO" id="GO:0000122">
    <property type="term" value="P:negative regulation of transcription by RNA polymerase II"/>
    <property type="evidence" value="ECO:0007669"/>
    <property type="project" value="TreeGrafter"/>
</dbReference>
<gene>
    <name evidence="9" type="ORF">E2986_09254</name>
</gene>
<dbReference type="InterPro" id="IPR050760">
    <property type="entry name" value="Period_circadian_regulator"/>
</dbReference>
<dbReference type="AlphaFoldDB" id="A0A833RY98"/>
<dbReference type="GO" id="GO:0032922">
    <property type="term" value="P:circadian regulation of gene expression"/>
    <property type="evidence" value="ECO:0007669"/>
    <property type="project" value="TreeGrafter"/>
</dbReference>
<evidence type="ECO:0000313" key="9">
    <source>
        <dbReference type="EMBL" id="KAF3424502.1"/>
    </source>
</evidence>
<keyword evidence="3" id="KW-0677">Repeat</keyword>
<protein>
    <recommendedName>
        <fullName evidence="6">Period circadian protein</fullName>
    </recommendedName>
</protein>
<evidence type="ECO:0000256" key="3">
    <source>
        <dbReference type="ARBA" id="ARBA00022737"/>
    </source>
</evidence>
<comment type="subcellular location">
    <subcellularLocation>
        <location evidence="1">Nucleus</location>
    </subcellularLocation>
</comment>
<feature type="region of interest" description="Disordered" evidence="7">
    <location>
        <begin position="198"/>
        <end position="219"/>
    </location>
</feature>
<feature type="domain" description="Period circadian-like C-terminal" evidence="8">
    <location>
        <begin position="451"/>
        <end position="604"/>
    </location>
</feature>
<dbReference type="GO" id="GO:0005634">
    <property type="term" value="C:nucleus"/>
    <property type="evidence" value="ECO:0007669"/>
    <property type="project" value="UniProtKB-SubCell"/>
</dbReference>
<evidence type="ECO:0000256" key="4">
    <source>
        <dbReference type="ARBA" id="ARBA00023108"/>
    </source>
</evidence>
<dbReference type="GO" id="GO:0000976">
    <property type="term" value="F:transcription cis-regulatory region binding"/>
    <property type="evidence" value="ECO:0007669"/>
    <property type="project" value="TreeGrafter"/>
</dbReference>
<dbReference type="GO" id="GO:0043153">
    <property type="term" value="P:entrainment of circadian clock by photoperiod"/>
    <property type="evidence" value="ECO:0007669"/>
    <property type="project" value="TreeGrafter"/>
</dbReference>
<organism evidence="9 10">
    <name type="scientific">Frieseomelitta varia</name>
    <dbReference type="NCBI Taxonomy" id="561572"/>
    <lineage>
        <taxon>Eukaryota</taxon>
        <taxon>Metazoa</taxon>
        <taxon>Ecdysozoa</taxon>
        <taxon>Arthropoda</taxon>
        <taxon>Hexapoda</taxon>
        <taxon>Insecta</taxon>
        <taxon>Pterygota</taxon>
        <taxon>Neoptera</taxon>
        <taxon>Endopterygota</taxon>
        <taxon>Hymenoptera</taxon>
        <taxon>Apocrita</taxon>
        <taxon>Aculeata</taxon>
        <taxon>Apoidea</taxon>
        <taxon>Anthophila</taxon>
        <taxon>Apidae</taxon>
        <taxon>Frieseomelitta</taxon>
    </lineage>
</organism>
<name>A0A833RY98_9HYME</name>
<keyword evidence="10" id="KW-1185">Reference proteome</keyword>
<proteinExistence type="predicted"/>
<sequence length="670" mass="74322">MNQQQRKIYQVVLYIDMDGRQSENCVGPMKDSVNFKTFRYNILVKGSRNPLLQEHDSVMLGEISPHHEYYDSKSSTETPPSYNQLNYNENIERFFKSKPPVATMYGSDEENINSSNEEGGKTSPTVVRKCMSPINGSGASGSGSAENLSSGSNNQTSSASRGNTSNTTSTESFKPPTLTESLLNRHNEDMEKLMMQKHRELRSSIKASDKLKDSRIKTTEKMSTDPNTYFVNQGHGVKRSGSHSWEGDSFKVSKHDEVSRTSTAGQFPTNVATTVTSMSVDQSTVIQTGANINLWQPLSVTVPPVPSAQTHNVPQNMNSQAIPRIPILPPMIPVYYVPVPQTKNPAASSPLQEKFSPPQSMQPPQPNPYMFVPVSYMTTTMAGVIYPPVIGASSTGMMYRPFLIPEQTSVTRENNQSIVNKCSDRKRPASQATSVKAEPGSIMAMSESSKKVLSPGELFSCVSNDGGCSSLVDAPTPMNQKIHRQNDYTIDESSSSSFYSSFLYKSSDSSCNPDQKPIEYLPEESMKQHYGKRRKEPPWLEGVQLTPELIYEYQIHPKTLNEVLQADMDALKNFNQPLLVNDQLSQLYLDLEVEGFETKLVLEDGITSSGSDSGSSSGSWTAGTMSQVRSCLQQKHRRRMVKYSKLVMIHEENAPLPPTLSPQTVPCQQF</sequence>
<keyword evidence="5" id="KW-0539">Nucleus</keyword>
<dbReference type="Pfam" id="PF12114">
    <property type="entry name" value="Period_C"/>
    <property type="match status" value="1"/>
</dbReference>
<evidence type="ECO:0000256" key="2">
    <source>
        <dbReference type="ARBA" id="ARBA00022553"/>
    </source>
</evidence>
<evidence type="ECO:0000259" key="8">
    <source>
        <dbReference type="Pfam" id="PF12114"/>
    </source>
</evidence>
<keyword evidence="4" id="KW-0090">Biological rhythms</keyword>
<evidence type="ECO:0000256" key="7">
    <source>
        <dbReference type="SAM" id="MobiDB-lite"/>
    </source>
</evidence>
<dbReference type="PANTHER" id="PTHR11269:SF16">
    <property type="entry name" value="PERIOD CIRCADIAN PROTEIN"/>
    <property type="match status" value="1"/>
</dbReference>
<dbReference type="GO" id="GO:0005737">
    <property type="term" value="C:cytoplasm"/>
    <property type="evidence" value="ECO:0007669"/>
    <property type="project" value="TreeGrafter"/>
</dbReference>
<reference evidence="9" key="1">
    <citation type="submission" date="2019-11" db="EMBL/GenBank/DDBJ databases">
        <title>The nuclear and mitochondrial genomes of Frieseomelitta varia - a highly eusocial stingless bee (Meliponini) with a permanently sterile worker caste.</title>
        <authorList>
            <person name="Freitas F.C.P."/>
            <person name="Lourenco A.P."/>
            <person name="Nunes F.M.F."/>
            <person name="Paschoal A.R."/>
            <person name="Abreu F.C.P."/>
            <person name="Barbin F.O."/>
            <person name="Bataglia L."/>
            <person name="Cardoso-Junior C.A.M."/>
            <person name="Cervoni M.S."/>
            <person name="Silva S.R."/>
            <person name="Dalarmi F."/>
            <person name="Del Lama M.A."/>
            <person name="Depintor T.S."/>
            <person name="Ferreira K.M."/>
            <person name="Goria P.S."/>
            <person name="Jaskot M.C."/>
            <person name="Lago D.C."/>
            <person name="Luna-Lucena D."/>
            <person name="Moda L.M."/>
            <person name="Nascimento L."/>
            <person name="Pedrino M."/>
            <person name="Rabico F.O."/>
            <person name="Sanches F.C."/>
            <person name="Santos D.E."/>
            <person name="Santos C.G."/>
            <person name="Vieira J."/>
            <person name="Lopes T.F."/>
            <person name="Barchuk A.R."/>
            <person name="Hartfelder K."/>
            <person name="Simoes Z.L.P."/>
            <person name="Bitondi M.M.G."/>
            <person name="Pinheiro D.G."/>
        </authorList>
    </citation>
    <scope>NUCLEOTIDE SEQUENCE</scope>
    <source>
        <strain evidence="9">USP_RPSP 00005682</strain>
        <tissue evidence="9">Whole individual</tissue>
    </source>
</reference>
<evidence type="ECO:0000256" key="5">
    <source>
        <dbReference type="ARBA" id="ARBA00023242"/>
    </source>
</evidence>
<feature type="region of interest" description="Disordered" evidence="7">
    <location>
        <begin position="345"/>
        <end position="364"/>
    </location>
</feature>
<dbReference type="Proteomes" id="UP000655588">
    <property type="component" value="Unassembled WGS sequence"/>
</dbReference>
<dbReference type="InterPro" id="IPR022728">
    <property type="entry name" value="Period_circadian-like_C"/>
</dbReference>
<feature type="region of interest" description="Disordered" evidence="7">
    <location>
        <begin position="105"/>
        <end position="181"/>
    </location>
</feature>
<evidence type="ECO:0000256" key="6">
    <source>
        <dbReference type="ARBA" id="ARBA00040849"/>
    </source>
</evidence>